<dbReference type="Pfam" id="PF01693">
    <property type="entry name" value="Cauli_VI"/>
    <property type="match status" value="1"/>
</dbReference>
<protein>
    <submittedName>
        <fullName evidence="4">Transactivator/viroplasmin protein</fullName>
    </submittedName>
</protein>
<accession>A0A5A7QGP0</accession>
<dbReference type="EMBL" id="BKCP01006671">
    <property type="protein sequence ID" value="GER43587.1"/>
    <property type="molecule type" value="Genomic_DNA"/>
</dbReference>
<evidence type="ECO:0000313" key="4">
    <source>
        <dbReference type="EMBL" id="GER43587.1"/>
    </source>
</evidence>
<dbReference type="OrthoDB" id="759867at2759"/>
<dbReference type="SUPFAM" id="SSF56672">
    <property type="entry name" value="DNA/RNA polymerases"/>
    <property type="match status" value="1"/>
</dbReference>
<dbReference type="InterPro" id="IPR043502">
    <property type="entry name" value="DNA/RNA_pol_sf"/>
</dbReference>
<name>A0A5A7QGP0_STRAF</name>
<dbReference type="PANTHER" id="PTHR33064:SF37">
    <property type="entry name" value="RIBONUCLEASE H"/>
    <property type="match status" value="1"/>
</dbReference>
<sequence length="767" mass="88408">MSQEEESKDMLEKQLDELSKLMAAFDLGKNHENSDDEKSENQNDLVYGFSSDDEFEDEPADNPFNVKIEEGDLKNTNQELVVIKLKDPHKEVNVPNRIPYTIRDVEEFQQECQDLLSKDLIRESASPHSTPAFYVENHNEIKRDKKRMVINYKKMNKATIGYFKDLSTERKVLQKKLSDKVPWSWTDSDSEVVRKIKSMIVTLPQLYNPTNDDFLIIETDASQHVWAGCMRALPNGKKKLSLDEQGKTIALSGQTDLSDRLLKILAEFEKQLLLCRYTSGTFSDTETRYPIAELEVLAGVRERKTDTVAIATATISAIPGVDQIGEKSIRGHTNKRMEQAMKQLQHQLKQKDEQIQAAQKRLNSLFSQRGEIEETIKKTWKNFNIPGETQKEVQTSEPIKVAQEKVQTEDSPSKEAYVIFDGPMKGVYKNWNIAKLHIVGKPVRHQKYPTHEDALKAYKKAYQTVSTDPDLQTDRSLGYSKRIATQQLIQKQLKEETTEPNEVEFHRNWKWLMEYTKEFTQECFFPINSVTGAKAVFLTGASPTIINSFFRNGLVSTIYLQESEKKNYAELEELPRCIRQMANQFNKLFAKGKEIYLKFQSTYPYFDEGIIIKPKHIVEMGMANGSYPEIQKRAIKFTYKLFIEQIFQFYGYSNQWGTTQLGFKVLAEAENIAVISQTGKKATEGMVNKMIKFEEDLIRINGNFASMLEEFKHLVCEKLRKYEAHKCPQCPEDFPPLNGEEKSEHAMTFPKPTASQAQTPFQPLRQQ</sequence>
<evidence type="ECO:0000256" key="2">
    <source>
        <dbReference type="SAM" id="MobiDB-lite"/>
    </source>
</evidence>
<gene>
    <name evidence="4" type="ORF">STAS_20444</name>
</gene>
<dbReference type="Gene3D" id="3.10.10.10">
    <property type="entry name" value="HIV Type 1 Reverse Transcriptase, subunit A, domain 1"/>
    <property type="match status" value="1"/>
</dbReference>
<dbReference type="PANTHER" id="PTHR33064">
    <property type="entry name" value="POL PROTEIN"/>
    <property type="match status" value="1"/>
</dbReference>
<dbReference type="InterPro" id="IPR011320">
    <property type="entry name" value="RNase_H1_N"/>
</dbReference>
<feature type="domain" description="Ribonuclease H1 N-terminal" evidence="3">
    <location>
        <begin position="416"/>
        <end position="456"/>
    </location>
</feature>
<dbReference type="SUPFAM" id="SSF55658">
    <property type="entry name" value="L9 N-domain-like"/>
    <property type="match status" value="1"/>
</dbReference>
<keyword evidence="5" id="KW-1185">Reference proteome</keyword>
<dbReference type="AlphaFoldDB" id="A0A5A7QGP0"/>
<evidence type="ECO:0000256" key="1">
    <source>
        <dbReference type="SAM" id="Coils"/>
    </source>
</evidence>
<evidence type="ECO:0000313" key="5">
    <source>
        <dbReference type="Proteomes" id="UP000325081"/>
    </source>
</evidence>
<evidence type="ECO:0000259" key="3">
    <source>
        <dbReference type="Pfam" id="PF01693"/>
    </source>
</evidence>
<dbReference type="Proteomes" id="UP000325081">
    <property type="component" value="Unassembled WGS sequence"/>
</dbReference>
<feature type="coiled-coil region" evidence="1">
    <location>
        <begin position="334"/>
        <end position="375"/>
    </location>
</feature>
<feature type="compositionally biased region" description="Polar residues" evidence="2">
    <location>
        <begin position="753"/>
        <end position="767"/>
    </location>
</feature>
<comment type="caution">
    <text evidence="4">The sequence shown here is derived from an EMBL/GenBank/DDBJ whole genome shotgun (WGS) entry which is preliminary data.</text>
</comment>
<proteinExistence type="predicted"/>
<organism evidence="4 5">
    <name type="scientific">Striga asiatica</name>
    <name type="common">Asiatic witchweed</name>
    <name type="synonym">Buchnera asiatica</name>
    <dbReference type="NCBI Taxonomy" id="4170"/>
    <lineage>
        <taxon>Eukaryota</taxon>
        <taxon>Viridiplantae</taxon>
        <taxon>Streptophyta</taxon>
        <taxon>Embryophyta</taxon>
        <taxon>Tracheophyta</taxon>
        <taxon>Spermatophyta</taxon>
        <taxon>Magnoliopsida</taxon>
        <taxon>eudicotyledons</taxon>
        <taxon>Gunneridae</taxon>
        <taxon>Pentapetalae</taxon>
        <taxon>asterids</taxon>
        <taxon>lamiids</taxon>
        <taxon>Lamiales</taxon>
        <taxon>Orobanchaceae</taxon>
        <taxon>Buchnereae</taxon>
        <taxon>Striga</taxon>
    </lineage>
</organism>
<reference evidence="5" key="1">
    <citation type="journal article" date="2019" name="Curr. Biol.">
        <title>Genome Sequence of Striga asiatica Provides Insight into the Evolution of Plant Parasitism.</title>
        <authorList>
            <person name="Yoshida S."/>
            <person name="Kim S."/>
            <person name="Wafula E.K."/>
            <person name="Tanskanen J."/>
            <person name="Kim Y.M."/>
            <person name="Honaas L."/>
            <person name="Yang Z."/>
            <person name="Spallek T."/>
            <person name="Conn C.E."/>
            <person name="Ichihashi Y."/>
            <person name="Cheong K."/>
            <person name="Cui S."/>
            <person name="Der J.P."/>
            <person name="Gundlach H."/>
            <person name="Jiao Y."/>
            <person name="Hori C."/>
            <person name="Ishida J.K."/>
            <person name="Kasahara H."/>
            <person name="Kiba T."/>
            <person name="Kim M.S."/>
            <person name="Koo N."/>
            <person name="Laohavisit A."/>
            <person name="Lee Y.H."/>
            <person name="Lumba S."/>
            <person name="McCourt P."/>
            <person name="Mortimer J.C."/>
            <person name="Mutuku J.M."/>
            <person name="Nomura T."/>
            <person name="Sasaki-Sekimoto Y."/>
            <person name="Seto Y."/>
            <person name="Wang Y."/>
            <person name="Wakatake T."/>
            <person name="Sakakibara H."/>
            <person name="Demura T."/>
            <person name="Yamaguchi S."/>
            <person name="Yoneyama K."/>
            <person name="Manabe R.I."/>
            <person name="Nelson D.C."/>
            <person name="Schulman A.H."/>
            <person name="Timko M.P."/>
            <person name="dePamphilis C.W."/>
            <person name="Choi D."/>
            <person name="Shirasu K."/>
        </authorList>
    </citation>
    <scope>NUCLEOTIDE SEQUENCE [LARGE SCALE GENOMIC DNA]</scope>
    <source>
        <strain evidence="5">cv. UVA1</strain>
    </source>
</reference>
<keyword evidence="1" id="KW-0175">Coiled coil</keyword>
<feature type="region of interest" description="Disordered" evidence="2">
    <location>
        <begin position="733"/>
        <end position="767"/>
    </location>
</feature>
<dbReference type="InterPro" id="IPR009027">
    <property type="entry name" value="Ribosomal_bL9/RNase_H1_N"/>
</dbReference>
<dbReference type="InterPro" id="IPR051320">
    <property type="entry name" value="Viral_Replic_Matur_Polypro"/>
</dbReference>